<evidence type="ECO:0000256" key="7">
    <source>
        <dbReference type="ARBA" id="ARBA00022833"/>
    </source>
</evidence>
<organism evidence="17 18">
    <name type="scientific">Alkalicoccus saliphilus</name>
    <dbReference type="NCBI Taxonomy" id="200989"/>
    <lineage>
        <taxon>Bacteria</taxon>
        <taxon>Bacillati</taxon>
        <taxon>Bacillota</taxon>
        <taxon>Bacilli</taxon>
        <taxon>Bacillales</taxon>
        <taxon>Bacillaceae</taxon>
        <taxon>Alkalicoccus</taxon>
    </lineage>
</organism>
<feature type="signal peptide" evidence="11">
    <location>
        <begin position="1"/>
        <end position="25"/>
    </location>
</feature>
<dbReference type="InterPro" id="IPR011096">
    <property type="entry name" value="FTP_domain"/>
</dbReference>
<evidence type="ECO:0000256" key="5">
    <source>
        <dbReference type="ARBA" id="ARBA00022729"/>
    </source>
</evidence>
<dbReference type="InterPro" id="IPR023612">
    <property type="entry name" value="Peptidase_M4"/>
</dbReference>
<sequence>MKFKKSLVLASASMMFASSFATASAAEGETVEQMGDDSRIQLVNEESDEVELFQVQSDEEKAAAFLEAHDAVDIPENLELVSEETDDLGMSHLRFQQVVNGISVHGQDLIVHFSEEKEITSANGRYLQELDGQKLETSADVTEEQAFQTVLAAVEAPAELEDSSVELIYYPLDNDIHLAYKVNVNYMGEDPKDYYAFVDAQSGEILDKYNTLHSLEEYVEGTKEAEAVKEASSGEEKTDASAADNSVSIQVSPEELDSSNYKRSSGAGVGVLGENRNMEISHRAGDDRGRTFELLDFTRPDLTGIFTYDAQHQGSLPGVPYANENASFKDERSGAGVDAHYNSTIVYDYFLEEHGRNSIDDNGFEIVSSVHYGENFNNAFWNGSQMTYGDGDGEFFIPLSAGLDVAAHEITHGVTTNTANLVYRFQPGAVNEAMSDIFGVLVDTESWDIGDNVMAPAMKEEGRTALRSLEEPGKFQVNEDYWEYGNGDGRYPSHMDEYYDLPRNLDNGGVHTNSSIINHAAYLIGTETSRDVLGQVTYRALTVYLTSQSDFSDTRYAFIQSAVDIYGEDSEEVSAVEAGFDGVGIYE</sequence>
<dbReference type="GO" id="GO:0004222">
    <property type="term" value="F:metalloendopeptidase activity"/>
    <property type="evidence" value="ECO:0007669"/>
    <property type="project" value="UniProtKB-UniRule"/>
</dbReference>
<feature type="active site" evidence="10">
    <location>
        <position position="409"/>
    </location>
</feature>
<dbReference type="GO" id="GO:0005576">
    <property type="term" value="C:extracellular region"/>
    <property type="evidence" value="ECO:0007669"/>
    <property type="project" value="UniProtKB-SubCell"/>
</dbReference>
<feature type="region of interest" description="Disordered" evidence="12">
    <location>
        <begin position="226"/>
        <end position="268"/>
    </location>
</feature>
<dbReference type="Proteomes" id="UP000240509">
    <property type="component" value="Unassembled WGS sequence"/>
</dbReference>
<dbReference type="GO" id="GO:0006508">
    <property type="term" value="P:proteolysis"/>
    <property type="evidence" value="ECO:0007669"/>
    <property type="project" value="UniProtKB-KW"/>
</dbReference>
<dbReference type="InterPro" id="IPR013856">
    <property type="entry name" value="Peptidase_M4_domain"/>
</dbReference>
<evidence type="ECO:0000256" key="3">
    <source>
        <dbReference type="ARBA" id="ARBA00022670"/>
    </source>
</evidence>
<keyword evidence="11" id="KW-0964">Secreted</keyword>
<feature type="active site" description="Proton donor" evidence="10">
    <location>
        <position position="511"/>
    </location>
</feature>
<dbReference type="InterPro" id="IPR001570">
    <property type="entry name" value="Peptidase_M4_C_domain"/>
</dbReference>
<dbReference type="PANTHER" id="PTHR33794:SF1">
    <property type="entry name" value="BACILLOLYSIN"/>
    <property type="match status" value="1"/>
</dbReference>
<evidence type="ECO:0000259" key="14">
    <source>
        <dbReference type="Pfam" id="PF02868"/>
    </source>
</evidence>
<dbReference type="AlphaFoldDB" id="A0A2T4U655"/>
<dbReference type="Gene3D" id="1.10.390.10">
    <property type="entry name" value="Neutral Protease Domain 2"/>
    <property type="match status" value="1"/>
</dbReference>
<evidence type="ECO:0000256" key="4">
    <source>
        <dbReference type="ARBA" id="ARBA00022723"/>
    </source>
</evidence>
<reference evidence="17 18" key="1">
    <citation type="submission" date="2018-03" db="EMBL/GenBank/DDBJ databases">
        <title>Alkalicoccus saliphilus sp. nov., isolated from a mineral pool.</title>
        <authorList>
            <person name="Zhao B."/>
        </authorList>
    </citation>
    <scope>NUCLEOTIDE SEQUENCE [LARGE SCALE GENOMIC DNA]</scope>
    <source>
        <strain evidence="17 18">6AG</strain>
    </source>
</reference>
<proteinExistence type="inferred from homology"/>
<dbReference type="RefSeq" id="WP_107584977.1">
    <property type="nucleotide sequence ID" value="NZ_PZJJ01000013.1"/>
</dbReference>
<evidence type="ECO:0000256" key="10">
    <source>
        <dbReference type="PIRSR" id="PIRSR623612-1"/>
    </source>
</evidence>
<dbReference type="OrthoDB" id="291295at2"/>
<comment type="subcellular location">
    <subcellularLocation>
        <location evidence="11">Secreted</location>
    </subcellularLocation>
</comment>
<evidence type="ECO:0000256" key="11">
    <source>
        <dbReference type="RuleBase" id="RU366073"/>
    </source>
</evidence>
<comment type="similarity">
    <text evidence="2 11">Belongs to the peptidase M4 family.</text>
</comment>
<comment type="caution">
    <text evidence="17">The sequence shown here is derived from an EMBL/GenBank/DDBJ whole genome shotgun (WGS) entry which is preliminary data.</text>
</comment>
<name>A0A2T4U655_9BACI</name>
<keyword evidence="6 11" id="KW-0378">Hydrolase</keyword>
<accession>A0A2T4U655</accession>
<dbReference type="InterPro" id="IPR025711">
    <property type="entry name" value="PepSY"/>
</dbReference>
<feature type="domain" description="Peptidase M4 C-terminal" evidence="14">
    <location>
        <begin position="419"/>
        <end position="585"/>
    </location>
</feature>
<protein>
    <recommendedName>
        <fullName evidence="11">Neutral metalloproteinase</fullName>
        <ecNumber evidence="11">3.4.24.-</ecNumber>
    </recommendedName>
</protein>
<dbReference type="Gene3D" id="3.10.170.10">
    <property type="match status" value="1"/>
</dbReference>
<evidence type="ECO:0000313" key="18">
    <source>
        <dbReference type="Proteomes" id="UP000240509"/>
    </source>
</evidence>
<keyword evidence="7 11" id="KW-0862">Zinc</keyword>
<dbReference type="EMBL" id="PZJJ01000013">
    <property type="protein sequence ID" value="PTL38845.1"/>
    <property type="molecule type" value="Genomic_DNA"/>
</dbReference>
<evidence type="ECO:0000259" key="16">
    <source>
        <dbReference type="Pfam" id="PF07504"/>
    </source>
</evidence>
<dbReference type="Pfam" id="PF03413">
    <property type="entry name" value="PepSY"/>
    <property type="match status" value="1"/>
</dbReference>
<dbReference type="Pfam" id="PF02868">
    <property type="entry name" value="Peptidase_M4_C"/>
    <property type="match status" value="1"/>
</dbReference>
<dbReference type="InterPro" id="IPR027268">
    <property type="entry name" value="Peptidase_M4/M1_CTD_sf"/>
</dbReference>
<evidence type="ECO:0000256" key="1">
    <source>
        <dbReference type="ARBA" id="ARBA00001947"/>
    </source>
</evidence>
<dbReference type="PRINTS" id="PR00730">
    <property type="entry name" value="THERMOLYSIN"/>
</dbReference>
<dbReference type="Gene3D" id="3.10.450.490">
    <property type="match status" value="1"/>
</dbReference>
<evidence type="ECO:0000259" key="15">
    <source>
        <dbReference type="Pfam" id="PF03413"/>
    </source>
</evidence>
<dbReference type="SUPFAM" id="SSF55486">
    <property type="entry name" value="Metalloproteases ('zincins'), catalytic domain"/>
    <property type="match status" value="1"/>
</dbReference>
<feature type="chain" id="PRO_5023143323" description="Neutral metalloproteinase" evidence="11">
    <location>
        <begin position="26"/>
        <end position="587"/>
    </location>
</feature>
<keyword evidence="18" id="KW-1185">Reference proteome</keyword>
<evidence type="ECO:0000256" key="9">
    <source>
        <dbReference type="ARBA" id="ARBA00023145"/>
    </source>
</evidence>
<dbReference type="PANTHER" id="PTHR33794">
    <property type="entry name" value="BACILLOLYSIN"/>
    <property type="match status" value="1"/>
</dbReference>
<feature type="compositionally biased region" description="Basic and acidic residues" evidence="12">
    <location>
        <begin position="226"/>
        <end position="239"/>
    </location>
</feature>
<gene>
    <name evidence="17" type="ORF">C6Y45_09425</name>
</gene>
<evidence type="ECO:0000256" key="8">
    <source>
        <dbReference type="ARBA" id="ARBA00023049"/>
    </source>
</evidence>
<dbReference type="GO" id="GO:0046872">
    <property type="term" value="F:metal ion binding"/>
    <property type="evidence" value="ECO:0007669"/>
    <property type="project" value="UniProtKB-UniRule"/>
</dbReference>
<feature type="domain" description="PepSY" evidence="15">
    <location>
        <begin position="141"/>
        <end position="208"/>
    </location>
</feature>
<evidence type="ECO:0000256" key="12">
    <source>
        <dbReference type="SAM" id="MobiDB-lite"/>
    </source>
</evidence>
<comment type="cofactor">
    <cofactor evidence="1 11">
        <name>Zn(2+)</name>
        <dbReference type="ChEBI" id="CHEBI:29105"/>
    </cofactor>
</comment>
<dbReference type="EC" id="3.4.24.-" evidence="11"/>
<keyword evidence="4" id="KW-0479">Metal-binding</keyword>
<feature type="domain" description="Peptidase M4" evidence="13">
    <location>
        <begin position="266"/>
        <end position="415"/>
    </location>
</feature>
<evidence type="ECO:0000259" key="13">
    <source>
        <dbReference type="Pfam" id="PF01447"/>
    </source>
</evidence>
<feature type="domain" description="FTP" evidence="16">
    <location>
        <begin position="77"/>
        <end position="126"/>
    </location>
</feature>
<dbReference type="Gene3D" id="3.10.450.40">
    <property type="match status" value="1"/>
</dbReference>
<evidence type="ECO:0000256" key="6">
    <source>
        <dbReference type="ARBA" id="ARBA00022801"/>
    </source>
</evidence>
<dbReference type="InterPro" id="IPR050728">
    <property type="entry name" value="Zinc_Metalloprotease_M4"/>
</dbReference>
<keyword evidence="8 11" id="KW-0482">Metalloprotease</keyword>
<evidence type="ECO:0000313" key="17">
    <source>
        <dbReference type="EMBL" id="PTL38845.1"/>
    </source>
</evidence>
<dbReference type="CDD" id="cd09597">
    <property type="entry name" value="M4_TLP"/>
    <property type="match status" value="1"/>
</dbReference>
<comment type="function">
    <text evidence="11">Extracellular zinc metalloprotease.</text>
</comment>
<keyword evidence="5 11" id="KW-0732">Signal</keyword>
<dbReference type="Pfam" id="PF01447">
    <property type="entry name" value="Peptidase_M4"/>
    <property type="match status" value="1"/>
</dbReference>
<evidence type="ECO:0000256" key="2">
    <source>
        <dbReference type="ARBA" id="ARBA00009388"/>
    </source>
</evidence>
<keyword evidence="9" id="KW-0865">Zymogen</keyword>
<dbReference type="Pfam" id="PF07504">
    <property type="entry name" value="FTP"/>
    <property type="match status" value="1"/>
</dbReference>
<keyword evidence="3 11" id="KW-0645">Protease</keyword>